<dbReference type="InterPro" id="IPR013324">
    <property type="entry name" value="RNA_pol_sigma_r3/r4-like"/>
</dbReference>
<dbReference type="InterPro" id="IPR039425">
    <property type="entry name" value="RNA_pol_sigma-70-like"/>
</dbReference>
<gene>
    <name evidence="8" type="ORF">H4W79_002403</name>
</gene>
<dbReference type="CDD" id="cd06171">
    <property type="entry name" value="Sigma70_r4"/>
    <property type="match status" value="1"/>
</dbReference>
<comment type="caution">
    <text evidence="8">The sequence shown here is derived from an EMBL/GenBank/DDBJ whole genome shotgun (WGS) entry which is preliminary data.</text>
</comment>
<dbReference type="RefSeq" id="WP_191270138.1">
    <property type="nucleotide sequence ID" value="NZ_BMXJ01000003.1"/>
</dbReference>
<dbReference type="InterPro" id="IPR013325">
    <property type="entry name" value="RNA_pol_sigma_r2"/>
</dbReference>
<keyword evidence="4" id="KW-0804">Transcription</keyword>
<dbReference type="Pfam" id="PF08281">
    <property type="entry name" value="Sigma70_r4_2"/>
    <property type="match status" value="1"/>
</dbReference>
<dbReference type="Proteomes" id="UP000598217">
    <property type="component" value="Unassembled WGS sequence"/>
</dbReference>
<evidence type="ECO:0000256" key="1">
    <source>
        <dbReference type="ARBA" id="ARBA00010641"/>
    </source>
</evidence>
<evidence type="ECO:0000256" key="4">
    <source>
        <dbReference type="ARBA" id="ARBA00023163"/>
    </source>
</evidence>
<evidence type="ECO:0000313" key="8">
    <source>
        <dbReference type="EMBL" id="MBE1458189.1"/>
    </source>
</evidence>
<evidence type="ECO:0000256" key="3">
    <source>
        <dbReference type="ARBA" id="ARBA00023082"/>
    </source>
</evidence>
<evidence type="ECO:0000313" key="9">
    <source>
        <dbReference type="Proteomes" id="UP000598217"/>
    </source>
</evidence>
<organism evidence="8 9">
    <name type="scientific">Nocardiopsis terrae</name>
    <dbReference type="NCBI Taxonomy" id="372655"/>
    <lineage>
        <taxon>Bacteria</taxon>
        <taxon>Bacillati</taxon>
        <taxon>Actinomycetota</taxon>
        <taxon>Actinomycetes</taxon>
        <taxon>Streptosporangiales</taxon>
        <taxon>Nocardiopsidaceae</taxon>
        <taxon>Nocardiopsis</taxon>
    </lineage>
</organism>
<keyword evidence="3" id="KW-0731">Sigma factor</keyword>
<evidence type="ECO:0000259" key="6">
    <source>
        <dbReference type="Pfam" id="PF04542"/>
    </source>
</evidence>
<keyword evidence="2" id="KW-0805">Transcription regulation</keyword>
<feature type="domain" description="RNA polymerase sigma factor 70 region 4 type 2" evidence="7">
    <location>
        <begin position="138"/>
        <end position="190"/>
    </location>
</feature>
<dbReference type="Gene3D" id="1.10.10.10">
    <property type="entry name" value="Winged helix-like DNA-binding domain superfamily/Winged helix DNA-binding domain"/>
    <property type="match status" value="1"/>
</dbReference>
<protein>
    <submittedName>
        <fullName evidence="8">RNA polymerase sigma-70 factor (ECF subfamily)</fullName>
    </submittedName>
</protein>
<accession>A0ABR9HGR2</accession>
<dbReference type="SUPFAM" id="SSF88659">
    <property type="entry name" value="Sigma3 and sigma4 domains of RNA polymerase sigma factors"/>
    <property type="match status" value="1"/>
</dbReference>
<dbReference type="Gene3D" id="1.10.1740.10">
    <property type="match status" value="1"/>
</dbReference>
<dbReference type="EMBL" id="JADBDY010000001">
    <property type="protein sequence ID" value="MBE1458189.1"/>
    <property type="molecule type" value="Genomic_DNA"/>
</dbReference>
<evidence type="ECO:0000256" key="2">
    <source>
        <dbReference type="ARBA" id="ARBA00023015"/>
    </source>
</evidence>
<feature type="region of interest" description="Disordered" evidence="5">
    <location>
        <begin position="1"/>
        <end position="22"/>
    </location>
</feature>
<dbReference type="InterPro" id="IPR013249">
    <property type="entry name" value="RNA_pol_sigma70_r4_t2"/>
</dbReference>
<name>A0ABR9HGR2_9ACTN</name>
<dbReference type="InterPro" id="IPR036388">
    <property type="entry name" value="WH-like_DNA-bd_sf"/>
</dbReference>
<sequence length="198" mass="22027">MTCGNGRVVARTSYPAPRPDPQHPDLARLALRAGAGSLGAMDTLFALTRGDVARYIARRVDPSWVEDLTQETFSRAMRGLPRYAGRAPVRAWLLSVARHTVADRYRSRERAPRTEPVEDWERVLGPGSASPGRFDEYLALVSLLENLPEDRRTAFVLTQVHRVPYSEAAELTGVPVGTVRSRVARGRRDLARLLREAA</sequence>
<dbReference type="NCBIfam" id="TIGR02937">
    <property type="entry name" value="sigma70-ECF"/>
    <property type="match status" value="1"/>
</dbReference>
<keyword evidence="9" id="KW-1185">Reference proteome</keyword>
<dbReference type="SUPFAM" id="SSF88946">
    <property type="entry name" value="Sigma2 domain of RNA polymerase sigma factors"/>
    <property type="match status" value="1"/>
</dbReference>
<proteinExistence type="inferred from homology"/>
<dbReference type="InterPro" id="IPR014284">
    <property type="entry name" value="RNA_pol_sigma-70_dom"/>
</dbReference>
<reference evidence="8 9" key="1">
    <citation type="submission" date="2020-10" db="EMBL/GenBank/DDBJ databases">
        <title>Sequencing the genomes of 1000 actinobacteria strains.</title>
        <authorList>
            <person name="Klenk H.-P."/>
        </authorList>
    </citation>
    <scope>NUCLEOTIDE SEQUENCE [LARGE SCALE GENOMIC DNA]</scope>
    <source>
        <strain evidence="8 9">DSM 45157</strain>
    </source>
</reference>
<evidence type="ECO:0000256" key="5">
    <source>
        <dbReference type="SAM" id="MobiDB-lite"/>
    </source>
</evidence>
<dbReference type="PANTHER" id="PTHR43133">
    <property type="entry name" value="RNA POLYMERASE ECF-TYPE SIGMA FACTO"/>
    <property type="match status" value="1"/>
</dbReference>
<dbReference type="PANTHER" id="PTHR43133:SF61">
    <property type="entry name" value="ECF RNA POLYMERASE SIGMA FACTOR SIGC"/>
    <property type="match status" value="1"/>
</dbReference>
<feature type="domain" description="RNA polymerase sigma-70 region 2" evidence="6">
    <location>
        <begin position="51"/>
        <end position="110"/>
    </location>
</feature>
<dbReference type="InterPro" id="IPR007627">
    <property type="entry name" value="RNA_pol_sigma70_r2"/>
</dbReference>
<comment type="similarity">
    <text evidence="1">Belongs to the sigma-70 factor family. ECF subfamily.</text>
</comment>
<dbReference type="Pfam" id="PF04542">
    <property type="entry name" value="Sigma70_r2"/>
    <property type="match status" value="1"/>
</dbReference>
<evidence type="ECO:0000259" key="7">
    <source>
        <dbReference type="Pfam" id="PF08281"/>
    </source>
</evidence>